<protein>
    <submittedName>
        <fullName evidence="2">Uncharacterized protein</fullName>
    </submittedName>
</protein>
<comment type="caution">
    <text evidence="2">The sequence shown here is derived from an EMBL/GenBank/DDBJ whole genome shotgun (WGS) entry which is preliminary data.</text>
</comment>
<feature type="compositionally biased region" description="Basic and acidic residues" evidence="1">
    <location>
        <begin position="9"/>
        <end position="19"/>
    </location>
</feature>
<feature type="compositionally biased region" description="Basic and acidic residues" evidence="1">
    <location>
        <begin position="360"/>
        <end position="376"/>
    </location>
</feature>
<feature type="compositionally biased region" description="Low complexity" evidence="1">
    <location>
        <begin position="29"/>
        <end position="41"/>
    </location>
</feature>
<accession>A0ABR3V293</accession>
<dbReference type="Proteomes" id="UP001586593">
    <property type="component" value="Unassembled WGS sequence"/>
</dbReference>
<reference evidence="2 3" key="1">
    <citation type="journal article" date="2024" name="Commun. Biol.">
        <title>Comparative genomic analysis of thermophilic fungi reveals convergent evolutionary adaptations and gene losses.</title>
        <authorList>
            <person name="Steindorff A.S."/>
            <person name="Aguilar-Pontes M.V."/>
            <person name="Robinson A.J."/>
            <person name="Andreopoulos B."/>
            <person name="LaButti K."/>
            <person name="Kuo A."/>
            <person name="Mondo S."/>
            <person name="Riley R."/>
            <person name="Otillar R."/>
            <person name="Haridas S."/>
            <person name="Lipzen A."/>
            <person name="Grimwood J."/>
            <person name="Schmutz J."/>
            <person name="Clum A."/>
            <person name="Reid I.D."/>
            <person name="Moisan M.C."/>
            <person name="Butler G."/>
            <person name="Nguyen T.T.M."/>
            <person name="Dewar K."/>
            <person name="Conant G."/>
            <person name="Drula E."/>
            <person name="Henrissat B."/>
            <person name="Hansel C."/>
            <person name="Singer S."/>
            <person name="Hutchinson M.I."/>
            <person name="de Vries R.P."/>
            <person name="Natvig D.O."/>
            <person name="Powell A.J."/>
            <person name="Tsang A."/>
            <person name="Grigoriev I.V."/>
        </authorList>
    </citation>
    <scope>NUCLEOTIDE SEQUENCE [LARGE SCALE GENOMIC DNA]</scope>
    <source>
        <strain evidence="2 3">ATCC 24622</strain>
    </source>
</reference>
<name>A0ABR3V293_9PEZI</name>
<sequence length="401" mass="43417">MLRTRPRTTMREPAARIEEGTAPGSTAMRARPSSHAASRSSWDTGAGSRPRDEIRRPAALFLVSLLARRRRVPDPIGHGAQVARRDDEGAQVPAPGGAVHPRQDVRTLEKAGDGRSDVGSRRDRGHAEMVGPRGDRVGEQPRRLVSVHLEPQRRIGQAGEAPLQKHGVGLKLWVVQDAGLEVVSGRLVDEGDPVVGVHGDKSAGQADDRPPQVQEPLRPQSVAQLADRQGTQRIHGPGEDRPSQLPLAGAHVGGQQGRGHPLVQGLHPRRHLSQNALHVGFRVAGVDALHGQVRPQKVPPRPAEKFADDLVSAGGLRREDHVVVDARLQVHQAALAGEAVAADRLGQPRHRGGQLLARAAQEDDAKGDRREGPFRQERHHRARILGLVQAVDHPTRCQTVR</sequence>
<feature type="region of interest" description="Disordered" evidence="1">
    <location>
        <begin position="356"/>
        <end position="379"/>
    </location>
</feature>
<feature type="compositionally biased region" description="Basic and acidic residues" evidence="1">
    <location>
        <begin position="101"/>
        <end position="140"/>
    </location>
</feature>
<feature type="region of interest" description="Disordered" evidence="1">
    <location>
        <begin position="76"/>
        <end position="140"/>
    </location>
</feature>
<feature type="region of interest" description="Disordered" evidence="1">
    <location>
        <begin position="1"/>
        <end position="56"/>
    </location>
</feature>
<gene>
    <name evidence="2" type="ORF">VTK73DRAFT_5438</name>
</gene>
<proteinExistence type="predicted"/>
<feature type="compositionally biased region" description="Basic and acidic residues" evidence="1">
    <location>
        <begin position="198"/>
        <end position="210"/>
    </location>
</feature>
<feature type="region of interest" description="Disordered" evidence="1">
    <location>
        <begin position="190"/>
        <end position="261"/>
    </location>
</feature>
<evidence type="ECO:0000256" key="1">
    <source>
        <dbReference type="SAM" id="MobiDB-lite"/>
    </source>
</evidence>
<organism evidence="2 3">
    <name type="scientific">Phialemonium thermophilum</name>
    <dbReference type="NCBI Taxonomy" id="223376"/>
    <lineage>
        <taxon>Eukaryota</taxon>
        <taxon>Fungi</taxon>
        <taxon>Dikarya</taxon>
        <taxon>Ascomycota</taxon>
        <taxon>Pezizomycotina</taxon>
        <taxon>Sordariomycetes</taxon>
        <taxon>Sordariomycetidae</taxon>
        <taxon>Cephalothecales</taxon>
        <taxon>Cephalothecaceae</taxon>
        <taxon>Phialemonium</taxon>
    </lineage>
</organism>
<keyword evidence="3" id="KW-1185">Reference proteome</keyword>
<evidence type="ECO:0000313" key="2">
    <source>
        <dbReference type="EMBL" id="KAL1835735.1"/>
    </source>
</evidence>
<dbReference type="EMBL" id="JAZHXJ010003020">
    <property type="protein sequence ID" value="KAL1835735.1"/>
    <property type="molecule type" value="Genomic_DNA"/>
</dbReference>
<evidence type="ECO:0000313" key="3">
    <source>
        <dbReference type="Proteomes" id="UP001586593"/>
    </source>
</evidence>